<dbReference type="EMBL" id="CP066776">
    <property type="protein sequence ID" value="QQL43673.1"/>
    <property type="molecule type" value="Genomic_DNA"/>
</dbReference>
<accession>A0A6B3L7G3</accession>
<dbReference type="Pfam" id="PF07589">
    <property type="entry name" value="PEP-CTERM"/>
    <property type="match status" value="1"/>
</dbReference>
<organism evidence="2 3">
    <name type="scientific">Sulfuriroseicoccus oceanibius</name>
    <dbReference type="NCBI Taxonomy" id="2707525"/>
    <lineage>
        <taxon>Bacteria</taxon>
        <taxon>Pseudomonadati</taxon>
        <taxon>Verrucomicrobiota</taxon>
        <taxon>Verrucomicrobiia</taxon>
        <taxon>Verrucomicrobiales</taxon>
        <taxon>Verrucomicrobiaceae</taxon>
        <taxon>Sulfuriroseicoccus</taxon>
    </lineage>
</organism>
<sequence length="252" mass="24993">MKKHMLNMALVAAMSVGGAQAATIVWTGNGGDGLWGTAENWDNGVPSSSDTVIIGAGATVQDTGGVAGNFAELELAEGSSLAYSGSGGDMGGIWNVNGTVLSNGGNGTFGIGGSGVTFNFGVNGSFTMAGGTQNNLWANGNALTISGVIDLGAAPAGTLVEKTLFSWAGSLSGGGFGSITESFTELNGLGLVRVADNADVSTLKAGEYSFQTNLTSNGSIGVAYVTAQAVPEPSSAALLGLGGLAMILRRRK</sequence>
<proteinExistence type="predicted"/>
<dbReference type="RefSeq" id="WP_164361523.1">
    <property type="nucleotide sequence ID" value="NZ_CP066776.1"/>
</dbReference>
<keyword evidence="3" id="KW-1185">Reference proteome</keyword>
<evidence type="ECO:0000313" key="3">
    <source>
        <dbReference type="Proteomes" id="UP000475117"/>
    </source>
</evidence>
<dbReference type="NCBIfam" id="TIGR02595">
    <property type="entry name" value="PEP_CTERM"/>
    <property type="match status" value="1"/>
</dbReference>
<dbReference type="KEGG" id="soa:G3M56_007090"/>
<dbReference type="Proteomes" id="UP000475117">
    <property type="component" value="Chromosome"/>
</dbReference>
<evidence type="ECO:0000313" key="2">
    <source>
        <dbReference type="EMBL" id="QQL43673.1"/>
    </source>
</evidence>
<dbReference type="AlphaFoldDB" id="A0A6B3L7G3"/>
<protein>
    <submittedName>
        <fullName evidence="2">PEP-CTERM sorting domain-containing protein</fullName>
    </submittedName>
</protein>
<reference evidence="2 3" key="1">
    <citation type="submission" date="2020-12" db="EMBL/GenBank/DDBJ databases">
        <title>Sulforoseuscoccus oceanibium gen. nov., sp. nov., a representative of the phylum Verrucomicrobia with special cytoplasmic membrane, and proposal of Sulforoseuscoccusaceae fam. nov.</title>
        <authorList>
            <person name="Xi F."/>
        </authorList>
    </citation>
    <scope>NUCLEOTIDE SEQUENCE [LARGE SCALE GENOMIC DNA]</scope>
    <source>
        <strain evidence="2 3">T37</strain>
    </source>
</reference>
<name>A0A6B3L7G3_9BACT</name>
<evidence type="ECO:0000259" key="1">
    <source>
        <dbReference type="Pfam" id="PF07589"/>
    </source>
</evidence>
<feature type="domain" description="Ice-binding protein C-terminal" evidence="1">
    <location>
        <begin position="229"/>
        <end position="251"/>
    </location>
</feature>
<dbReference type="InterPro" id="IPR013424">
    <property type="entry name" value="Ice-binding_C"/>
</dbReference>
<gene>
    <name evidence="2" type="ORF">G3M56_007090</name>
</gene>